<dbReference type="EMBL" id="CP095046">
    <property type="protein sequence ID" value="UOQ72118.1"/>
    <property type="molecule type" value="Genomic_DNA"/>
</dbReference>
<proteinExistence type="predicted"/>
<gene>
    <name evidence="1" type="ORF">MUN79_26720</name>
</gene>
<dbReference type="KEGG" id="hcu:MUN79_26720"/>
<keyword evidence="2" id="KW-1185">Reference proteome</keyword>
<sequence length="151" mass="14882">MLWADKANGATTDDLSTGLGLATDKDGNAFVTGAVVGRITFGNLPATTGDLGAIVAKLSAGGTVASTRTAPVASKLSVFPNPASGSATLTLPAGGGRLVLSDALGRTVREQQLPAVAGACPVSLEGLTPGVYQLRATLANGEVAHAALSVR</sequence>
<accession>A0A8T9Q7T0</accession>
<organism evidence="1 2">
    <name type="scientific">Hymenobacter cellulosilyticus</name>
    <dbReference type="NCBI Taxonomy" id="2932248"/>
    <lineage>
        <taxon>Bacteria</taxon>
        <taxon>Pseudomonadati</taxon>
        <taxon>Bacteroidota</taxon>
        <taxon>Cytophagia</taxon>
        <taxon>Cytophagales</taxon>
        <taxon>Hymenobacteraceae</taxon>
        <taxon>Hymenobacter</taxon>
    </lineage>
</organism>
<name>A0A8T9Q7T0_9BACT</name>
<protein>
    <submittedName>
        <fullName evidence="1">T9SS type A sorting domain-containing protein</fullName>
    </submittedName>
</protein>
<evidence type="ECO:0000313" key="1">
    <source>
        <dbReference type="EMBL" id="UOQ72118.1"/>
    </source>
</evidence>
<dbReference type="AlphaFoldDB" id="A0A8T9Q7T0"/>
<evidence type="ECO:0000313" key="2">
    <source>
        <dbReference type="Proteomes" id="UP000831796"/>
    </source>
</evidence>
<dbReference type="Proteomes" id="UP000831796">
    <property type="component" value="Chromosome"/>
</dbReference>
<dbReference type="RefSeq" id="WP_244675513.1">
    <property type="nucleotide sequence ID" value="NZ_CP095046.1"/>
</dbReference>
<reference evidence="1" key="1">
    <citation type="submission" date="2022-04" db="EMBL/GenBank/DDBJ databases">
        <title>Hymenobacter sp. isolated from the air.</title>
        <authorList>
            <person name="Won M."/>
            <person name="Lee C.-M."/>
            <person name="Woen H.-Y."/>
            <person name="Kwon S.-W."/>
        </authorList>
    </citation>
    <scope>NUCLEOTIDE SEQUENCE</scope>
    <source>
        <strain evidence="1">5116S-3</strain>
    </source>
</reference>